<organism evidence="1 2">
    <name type="scientific">Fonsecaea erecta</name>
    <dbReference type="NCBI Taxonomy" id="1367422"/>
    <lineage>
        <taxon>Eukaryota</taxon>
        <taxon>Fungi</taxon>
        <taxon>Dikarya</taxon>
        <taxon>Ascomycota</taxon>
        <taxon>Pezizomycotina</taxon>
        <taxon>Eurotiomycetes</taxon>
        <taxon>Chaetothyriomycetidae</taxon>
        <taxon>Chaetothyriales</taxon>
        <taxon>Herpotrichiellaceae</taxon>
        <taxon>Fonsecaea</taxon>
    </lineage>
</organism>
<reference evidence="1 2" key="1">
    <citation type="submission" date="2016-04" db="EMBL/GenBank/DDBJ databases">
        <title>Draft genome of Fonsecaea erecta CBS 125763.</title>
        <authorList>
            <person name="Weiss V.A."/>
            <person name="Vicente V.A."/>
            <person name="Raittz R.T."/>
            <person name="Moreno L.F."/>
            <person name="De Souza E.M."/>
            <person name="Pedrosa F.O."/>
            <person name="Steffens M.B."/>
            <person name="Faoro H."/>
            <person name="Tadra-Sfeir M.Z."/>
            <person name="Najafzadeh M.J."/>
            <person name="Felipe M.S."/>
            <person name="Teixeira M."/>
            <person name="Sun J."/>
            <person name="Xi L."/>
            <person name="Gomes R."/>
            <person name="De Azevedo C.M."/>
            <person name="Salgado C.G."/>
            <person name="Da Silva M.B."/>
            <person name="Nascimento M.F."/>
            <person name="Queiroz-Telles F."/>
            <person name="Attili D.S."/>
            <person name="Gorbushina A."/>
        </authorList>
    </citation>
    <scope>NUCLEOTIDE SEQUENCE [LARGE SCALE GENOMIC DNA]</scope>
    <source>
        <strain evidence="1 2">CBS 125763</strain>
    </source>
</reference>
<dbReference type="GeneID" id="30016275"/>
<evidence type="ECO:0000313" key="2">
    <source>
        <dbReference type="Proteomes" id="UP000078343"/>
    </source>
</evidence>
<name>A0A178Z1P2_9EURO</name>
<dbReference type="Proteomes" id="UP000078343">
    <property type="component" value="Unassembled WGS sequence"/>
</dbReference>
<evidence type="ECO:0000313" key="1">
    <source>
        <dbReference type="EMBL" id="OAP53719.1"/>
    </source>
</evidence>
<dbReference type="OrthoDB" id="1729737at2759"/>
<dbReference type="PANTHER" id="PTHR45737">
    <property type="entry name" value="VON WILLEBRAND FACTOR A DOMAIN-CONTAINING PROTEIN 5A"/>
    <property type="match status" value="1"/>
</dbReference>
<protein>
    <submittedName>
        <fullName evidence="1">Uncharacterized protein</fullName>
    </submittedName>
</protein>
<dbReference type="EMBL" id="LVYI01000036">
    <property type="protein sequence ID" value="OAP53719.1"/>
    <property type="molecule type" value="Genomic_DNA"/>
</dbReference>
<dbReference type="STRING" id="1367422.A0A178Z1P2"/>
<dbReference type="PANTHER" id="PTHR45737:SF6">
    <property type="entry name" value="VON WILLEBRAND FACTOR A DOMAIN-CONTAINING PROTEIN 5A"/>
    <property type="match status" value="1"/>
</dbReference>
<keyword evidence="2" id="KW-1185">Reference proteome</keyword>
<accession>A0A178Z1P2</accession>
<dbReference type="AlphaFoldDB" id="A0A178Z1P2"/>
<dbReference type="RefSeq" id="XP_018687086.1">
    <property type="nucleotide sequence ID" value="XM_018843591.1"/>
</dbReference>
<comment type="caution">
    <text evidence="1">The sequence shown here is derived from an EMBL/GenBank/DDBJ whole genome shotgun (WGS) entry which is preliminary data.</text>
</comment>
<proteinExistence type="predicted"/>
<sequence>MGDKVILPVLKSVTEHRLGWDTSAQFILLTDGEPLDIEEIVGFAANAARESRGAFRIFPVVIRYADSHRLFEGIGNQDGGFGEVTVVNRPEKLAGITSRILEGAQLPWKFEVITLSGYLKPGAKSDTEVVEHPAQTSEYSFRRTAYIQAPCYVYSLNPFAWPTIFFLFQHKQSTPIKGVTVKATLPSGMAAFKEIQVEYARSKSSTIHQLAAKAIMLDLEAGQSWTHEAASESDPSKREEAESIGRKWWIAGKWASFVAVRHDNAESWLDPTRSNIPDRFPLKCRSQSR</sequence>
<gene>
    <name evidence="1" type="ORF">AYL99_12110</name>
</gene>